<accession>A0A9P6IX24</accession>
<dbReference type="OrthoDB" id="2421563at2759"/>
<protein>
    <submittedName>
        <fullName evidence="2">Uncharacterized protein</fullName>
    </submittedName>
</protein>
<gene>
    <name evidence="2" type="ORF">BGZ65_005723</name>
</gene>
<dbReference type="EMBL" id="JAAAHW010007047">
    <property type="protein sequence ID" value="KAF9951820.1"/>
    <property type="molecule type" value="Genomic_DNA"/>
</dbReference>
<feature type="region of interest" description="Disordered" evidence="1">
    <location>
        <begin position="62"/>
        <end position="91"/>
    </location>
</feature>
<dbReference type="AlphaFoldDB" id="A0A9P6IX24"/>
<reference evidence="2" key="1">
    <citation type="journal article" date="2020" name="Fungal Divers.">
        <title>Resolving the Mortierellaceae phylogeny through synthesis of multi-gene phylogenetics and phylogenomics.</title>
        <authorList>
            <person name="Vandepol N."/>
            <person name="Liber J."/>
            <person name="Desiro A."/>
            <person name="Na H."/>
            <person name="Kennedy M."/>
            <person name="Barry K."/>
            <person name="Grigoriev I.V."/>
            <person name="Miller A.N."/>
            <person name="O'Donnell K."/>
            <person name="Stajich J.E."/>
            <person name="Bonito G."/>
        </authorList>
    </citation>
    <scope>NUCLEOTIDE SEQUENCE</scope>
    <source>
        <strain evidence="2">MES-2147</strain>
    </source>
</reference>
<evidence type="ECO:0000256" key="1">
    <source>
        <dbReference type="SAM" id="MobiDB-lite"/>
    </source>
</evidence>
<sequence length="391" mass="44865">MASWAPSPHPKIHQCFWHNQPSEWGYEKKLSSPTTHIKEIRASDWTPKDILEFCKVLQEDSKNDYSDSSIGDPDFQNKRHMANPGESSKKGRSLTHYELVLDEDCLALVRTPWNELEEEQEQEQRTHDMVTRSVKAKLQAAVQSYGLINDLSGEILQVGNVFHSDSSKKALFDCIFEFFPSKDLEYIWRVNFHYFWLRKNTIFKNVLEAWLMAFVYGPLLSTLVGVEGTTLKMAEILGLYQRPVTPKGLSKKMRHDAVLRHEHFGMDIMVMEAKPTTAPGGAAKDMYKLRDALCGNLEIAEKSIKTDEQRKILRTYGLLFSKLSFTLIEARAVGPKKYMVYSIDEFVIPDNATDCPLLASGALKMIAFRRRIENTLSKMKTSMYKDTQSPY</sequence>
<keyword evidence="3" id="KW-1185">Reference proteome</keyword>
<evidence type="ECO:0000313" key="2">
    <source>
        <dbReference type="EMBL" id="KAF9951820.1"/>
    </source>
</evidence>
<evidence type="ECO:0000313" key="3">
    <source>
        <dbReference type="Proteomes" id="UP000749646"/>
    </source>
</evidence>
<proteinExistence type="predicted"/>
<comment type="caution">
    <text evidence="2">The sequence shown here is derived from an EMBL/GenBank/DDBJ whole genome shotgun (WGS) entry which is preliminary data.</text>
</comment>
<organism evidence="2 3">
    <name type="scientific">Modicella reniformis</name>
    <dbReference type="NCBI Taxonomy" id="1440133"/>
    <lineage>
        <taxon>Eukaryota</taxon>
        <taxon>Fungi</taxon>
        <taxon>Fungi incertae sedis</taxon>
        <taxon>Mucoromycota</taxon>
        <taxon>Mortierellomycotina</taxon>
        <taxon>Mortierellomycetes</taxon>
        <taxon>Mortierellales</taxon>
        <taxon>Mortierellaceae</taxon>
        <taxon>Modicella</taxon>
    </lineage>
</organism>
<dbReference type="Proteomes" id="UP000749646">
    <property type="component" value="Unassembled WGS sequence"/>
</dbReference>
<name>A0A9P6IX24_9FUNG</name>